<dbReference type="RefSeq" id="XP_065671946.1">
    <property type="nucleotide sequence ID" value="XM_065815874.1"/>
</dbReference>
<organism evidence="1 2">
    <name type="scientific">Hydra vulgaris</name>
    <name type="common">Hydra</name>
    <name type="synonym">Hydra attenuata</name>
    <dbReference type="NCBI Taxonomy" id="6087"/>
    <lineage>
        <taxon>Eukaryota</taxon>
        <taxon>Metazoa</taxon>
        <taxon>Cnidaria</taxon>
        <taxon>Hydrozoa</taxon>
        <taxon>Hydroidolina</taxon>
        <taxon>Anthoathecata</taxon>
        <taxon>Aplanulata</taxon>
        <taxon>Hydridae</taxon>
        <taxon>Hydra</taxon>
    </lineage>
</organism>
<dbReference type="Proteomes" id="UP001652625">
    <property type="component" value="Chromosome 13"/>
</dbReference>
<dbReference type="PANTHER" id="PTHR45749:SF35">
    <property type="entry name" value="AC-LIKE TRANSPOSASE-RELATED"/>
    <property type="match status" value="1"/>
</dbReference>
<evidence type="ECO:0000313" key="1">
    <source>
        <dbReference type="Proteomes" id="UP001652625"/>
    </source>
</evidence>
<sequence length="305" mass="35576">MDRKRKLSGWKNKQNRGNRLKEQFKNQKMLNSFLQIRQSEDISDKIVEEIDTHEREYDEYIVTGEKSESETDETNVNVEINASTSTANQDECLNNEVEKSAENISSSNDFCNITDWPENWQSLQIQNIVSKGPIQANINQYPKDSLGRSFNKIHFHRKTANAKGGTNDWGHITIILKRHEQSTEHFHCYGKWIKLKKRLFGQAVDYLANKLYLSEVEHWDEVLKRIISIILMMSSENISFRGSSDRIFTENNGKFFKIVELFSKFDPVLEKHVKRAVENPKKPHYLGKNIQQENILLIAKATKDI</sequence>
<accession>A0ABM4DC22</accession>
<evidence type="ECO:0000313" key="2">
    <source>
        <dbReference type="RefSeq" id="XP_065671946.1"/>
    </source>
</evidence>
<reference evidence="2" key="1">
    <citation type="submission" date="2025-08" db="UniProtKB">
        <authorList>
            <consortium name="RefSeq"/>
        </authorList>
    </citation>
    <scope>IDENTIFICATION</scope>
</reference>
<keyword evidence="1" id="KW-1185">Reference proteome</keyword>
<name>A0ABM4DC22_HYDVU</name>
<protein>
    <submittedName>
        <fullName evidence="2">Uncharacterized protein LOC136089786</fullName>
    </submittedName>
</protein>
<dbReference type="PANTHER" id="PTHR45749">
    <property type="match status" value="1"/>
</dbReference>
<proteinExistence type="predicted"/>
<dbReference type="GeneID" id="136089786"/>
<gene>
    <name evidence="2" type="primary">LOC136089786</name>
</gene>